<feature type="compositionally biased region" description="Acidic residues" evidence="1">
    <location>
        <begin position="706"/>
        <end position="716"/>
    </location>
</feature>
<dbReference type="SUPFAM" id="SSF52047">
    <property type="entry name" value="RNI-like"/>
    <property type="match status" value="1"/>
</dbReference>
<evidence type="ECO:0000256" key="1">
    <source>
        <dbReference type="SAM" id="MobiDB-lite"/>
    </source>
</evidence>
<name>A0ABP0PTR9_9DINO</name>
<protein>
    <recommendedName>
        <fullName evidence="2">Endonuclease/exonuclease/phosphatase domain-containing protein</fullName>
    </recommendedName>
</protein>
<dbReference type="Gene3D" id="3.60.10.10">
    <property type="entry name" value="Endonuclease/exonuclease/phosphatase"/>
    <property type="match status" value="1"/>
</dbReference>
<evidence type="ECO:0000313" key="3">
    <source>
        <dbReference type="EMBL" id="CAK9078936.1"/>
    </source>
</evidence>
<keyword evidence="4" id="KW-1185">Reference proteome</keyword>
<dbReference type="Gene3D" id="3.80.10.10">
    <property type="entry name" value="Ribonuclease Inhibitor"/>
    <property type="match status" value="1"/>
</dbReference>
<sequence length="750" mass="83356">MDDQGFTPAMLLDSSELSRTADCLEMVRAEQGPHEKGSNRPLGRDAVKALGPPEGATGGSNSMEIGKLLVANLCMISSGSICASILGGIACEVLQLVAPQFLHNAQEYRIQRFVELLPNYDVVCLQELTVFWGIDSFVDLIRAHASSCGLKHFASSGRWPDWPATFAAAGLGVFSKYPIVRSEYSSFSRQAWFEWSAIQRGFLMVELEGPEGKRISVLNIHTTAGLEVLETGVGVSQNKASAVNPVGLDQLLEALLRFEAFSRGADQRHWELLEGLRRLKLVDVYPKSPPTFACVDETTGKPLETLRDQLFNLRRGPNKVLLTKLWESMGQELLLRLRIEKTELDEGTKDWSCTKRSRVWRAFSGPPYFSDLTMAEKQIGRSEFEGCLTVSSGQLCIGMQSRNLDDAGVEKWCSWMDDCLEDFVRNKRLRRETDGFLLCREANFSANMIGDLGGRALLRVLFTHKIAVRIVKLFKNHLGRAFASSMMDWLTITPVPAVELHLSHNYIPREGAVDILKAVGHNKVYPAKNLNGTQQPLWLRLEQNIVEKPDELLRVAEEQLRAPGASPGAAPLSLDNVPRAVAADQPCPLAQVAYLTNQRDHRRGVPPEAQRWRAQAGPKEAFRWRISISPEQAEQAEQAAKAPTVSLVRAKTGPTPEPRDRADSEVVLFPSEREEAREGPSSVWNGLPASEQLAKKKAPPMAPPDALEDESDENSDEAPGPVSHVRRAVRRLRWKPSGTRTRPPHPQLPW</sequence>
<evidence type="ECO:0000259" key="2">
    <source>
        <dbReference type="Pfam" id="PF03372"/>
    </source>
</evidence>
<feature type="compositionally biased region" description="Basic residues" evidence="1">
    <location>
        <begin position="724"/>
        <end position="734"/>
    </location>
</feature>
<dbReference type="InterPro" id="IPR036691">
    <property type="entry name" value="Endo/exonu/phosph_ase_sf"/>
</dbReference>
<organism evidence="3 4">
    <name type="scientific">Durusdinium trenchii</name>
    <dbReference type="NCBI Taxonomy" id="1381693"/>
    <lineage>
        <taxon>Eukaryota</taxon>
        <taxon>Sar</taxon>
        <taxon>Alveolata</taxon>
        <taxon>Dinophyceae</taxon>
        <taxon>Suessiales</taxon>
        <taxon>Symbiodiniaceae</taxon>
        <taxon>Durusdinium</taxon>
    </lineage>
</organism>
<feature type="compositionally biased region" description="Basic and acidic residues" evidence="1">
    <location>
        <begin position="30"/>
        <end position="47"/>
    </location>
</feature>
<dbReference type="EMBL" id="CAXAMM010038562">
    <property type="protein sequence ID" value="CAK9078936.1"/>
    <property type="molecule type" value="Genomic_DNA"/>
</dbReference>
<gene>
    <name evidence="3" type="ORF">SCF082_LOCUS37684</name>
</gene>
<comment type="caution">
    <text evidence="3">The sequence shown here is derived from an EMBL/GenBank/DDBJ whole genome shotgun (WGS) entry which is preliminary data.</text>
</comment>
<dbReference type="Proteomes" id="UP001642464">
    <property type="component" value="Unassembled WGS sequence"/>
</dbReference>
<dbReference type="InterPro" id="IPR032675">
    <property type="entry name" value="LRR_dom_sf"/>
</dbReference>
<feature type="region of interest" description="Disordered" evidence="1">
    <location>
        <begin position="30"/>
        <end position="58"/>
    </location>
</feature>
<feature type="domain" description="Endonuclease/exonuclease/phosphatase" evidence="2">
    <location>
        <begin position="108"/>
        <end position="194"/>
    </location>
</feature>
<evidence type="ECO:0000313" key="4">
    <source>
        <dbReference type="Proteomes" id="UP001642464"/>
    </source>
</evidence>
<proteinExistence type="predicted"/>
<dbReference type="SUPFAM" id="SSF56219">
    <property type="entry name" value="DNase I-like"/>
    <property type="match status" value="1"/>
</dbReference>
<feature type="region of interest" description="Disordered" evidence="1">
    <location>
        <begin position="632"/>
        <end position="750"/>
    </location>
</feature>
<reference evidence="3 4" key="1">
    <citation type="submission" date="2024-02" db="EMBL/GenBank/DDBJ databases">
        <authorList>
            <person name="Chen Y."/>
            <person name="Shah S."/>
            <person name="Dougan E. K."/>
            <person name="Thang M."/>
            <person name="Chan C."/>
        </authorList>
    </citation>
    <scope>NUCLEOTIDE SEQUENCE [LARGE SCALE GENOMIC DNA]</scope>
</reference>
<dbReference type="InterPro" id="IPR005135">
    <property type="entry name" value="Endo/exonuclease/phosphatase"/>
</dbReference>
<accession>A0ABP0PTR9</accession>
<dbReference type="Pfam" id="PF03372">
    <property type="entry name" value="Exo_endo_phos"/>
    <property type="match status" value="1"/>
</dbReference>